<name>S5Z1G7_PARAH</name>
<dbReference type="Proteomes" id="UP000015480">
    <property type="component" value="Plasmid pAMI5"/>
</dbReference>
<dbReference type="InterPro" id="IPR036501">
    <property type="entry name" value="Inhibitor_vert_lysozyme_sf"/>
</dbReference>
<dbReference type="RefSeq" id="WP_020953057.1">
    <property type="nucleotide sequence ID" value="NC_022043.1"/>
</dbReference>
<dbReference type="HOGENOM" id="CLU_109262_0_0_5"/>
<feature type="signal peptide" evidence="1">
    <location>
        <begin position="1"/>
        <end position="23"/>
    </location>
</feature>
<dbReference type="AlphaFoldDB" id="S5Z1G7"/>
<evidence type="ECO:0000313" key="3">
    <source>
        <dbReference type="Proteomes" id="UP000015480"/>
    </source>
</evidence>
<evidence type="ECO:0008006" key="4">
    <source>
        <dbReference type="Google" id="ProtNLM"/>
    </source>
</evidence>
<protein>
    <recommendedName>
        <fullName evidence="4">Inhibitor of vertebrate lysozyme</fullName>
    </recommendedName>
</protein>
<geneLocation type="plasmid" evidence="2 3">
    <name>pAMI5</name>
</geneLocation>
<accession>S5Z1G7</accession>
<dbReference type="SUPFAM" id="SSF89872">
    <property type="entry name" value="Inhibitor of vertebrate lysozyme, Ivy"/>
    <property type="match status" value="1"/>
</dbReference>
<dbReference type="PATRIC" id="fig|1367847.3.peg.4256"/>
<sequence length="155" mass="16471">MLSSLRAAGALALILGLTPAAFAESAEPTLADLSTNSEMRASFDKMATGWTVPDWVLSGPVTSPSQMVQFGGKEYLVMTGCKKHDCGNNQIAVLYQKTDKVMFGLLLRADSADGPQTLNWMGMGGNAETVDGRTILYAATTGSLANHPKSFDYTD</sequence>
<organism evidence="2 3">
    <name type="scientific">Paracoccus aminophilus JCM 7686</name>
    <dbReference type="NCBI Taxonomy" id="1367847"/>
    <lineage>
        <taxon>Bacteria</taxon>
        <taxon>Pseudomonadati</taxon>
        <taxon>Pseudomonadota</taxon>
        <taxon>Alphaproteobacteria</taxon>
        <taxon>Rhodobacterales</taxon>
        <taxon>Paracoccaceae</taxon>
        <taxon>Paracoccus</taxon>
    </lineage>
</organism>
<reference evidence="2 3" key="1">
    <citation type="journal article" date="2014" name="BMC Genomics">
        <title>Architecture and functions of a multipartite genome of the methylotrophic bacterium Paracoccus aminophilus JCM 7686, containing primary and secondary chromids.</title>
        <authorList>
            <person name="Dziewit L."/>
            <person name="Czarnecki J."/>
            <person name="Wibberg D."/>
            <person name="Radlinska M."/>
            <person name="Mrozek P."/>
            <person name="Szymczak M."/>
            <person name="Schluter A."/>
            <person name="Puhler A."/>
            <person name="Bartosik D."/>
        </authorList>
    </citation>
    <scope>NUCLEOTIDE SEQUENCE [LARGE SCALE GENOMIC DNA]</scope>
    <source>
        <strain evidence="2">JCM 7686</strain>
        <plasmid evidence="3">Plasmid pAMI5</plasmid>
    </source>
</reference>
<keyword evidence="3" id="KW-1185">Reference proteome</keyword>
<keyword evidence="2" id="KW-0614">Plasmid</keyword>
<dbReference type="EMBL" id="CP006653">
    <property type="protein sequence ID" value="AGT11286.1"/>
    <property type="molecule type" value="Genomic_DNA"/>
</dbReference>
<evidence type="ECO:0000256" key="1">
    <source>
        <dbReference type="SAM" id="SignalP"/>
    </source>
</evidence>
<dbReference type="Gene3D" id="3.40.1420.10">
    <property type="entry name" value="Inhibitor of vertebrate lysozyme"/>
    <property type="match status" value="1"/>
</dbReference>
<feature type="chain" id="PRO_5004535194" description="Inhibitor of vertebrate lysozyme" evidence="1">
    <location>
        <begin position="24"/>
        <end position="155"/>
    </location>
</feature>
<evidence type="ECO:0000313" key="2">
    <source>
        <dbReference type="EMBL" id="AGT11286.1"/>
    </source>
</evidence>
<dbReference type="OrthoDB" id="9033596at2"/>
<keyword evidence="1" id="KW-0732">Signal</keyword>
<gene>
    <name evidence="2" type="ORF">JCM7686_pAMI5p220</name>
</gene>
<dbReference type="KEGG" id="pami:JCM7686_pAMI5p220"/>
<dbReference type="Pfam" id="PF08816">
    <property type="entry name" value="Ivy"/>
    <property type="match status" value="1"/>
</dbReference>
<proteinExistence type="predicted"/>